<proteinExistence type="predicted"/>
<keyword evidence="2" id="KW-1185">Reference proteome</keyword>
<evidence type="ECO:0000313" key="1">
    <source>
        <dbReference type="EMBL" id="KAK4360302.1"/>
    </source>
</evidence>
<gene>
    <name evidence="1" type="ORF">RND71_019254</name>
</gene>
<name>A0AAE1S064_9SOLA</name>
<dbReference type="EMBL" id="JAVYJV010000010">
    <property type="protein sequence ID" value="KAK4360302.1"/>
    <property type="molecule type" value="Genomic_DNA"/>
</dbReference>
<sequence length="319" mass="36590">MNFGDAHQVVLLQVRKKFGEGIAMPLSVDVIPEDNPNDYRVAFLFVEPLYRLTEDDSLCQVRGRRSVKSQVVKWKEHEGVHIGLSDAYRRTFHEISLTLRAIHHSGLNYSDVRNNVLWGVDGKVKLYNLGESMQVTNKLKNTDFMGFGSLIQDFLVEQMSCEVVKTYLKMILDHGLRKVALIFWSNYVKKVFVESLALIVRNNPKLLATENIILHSFRSSTEHVCNDLCLPRLYETALRLGELQPQFKLPIDPQEYAQENLKFGLVEVVYEWAKVRKPALISTASPRELPSACCTLKYVRQGVDLSNDTLHFGKFVQKF</sequence>
<accession>A0AAE1S064</accession>
<dbReference type="Gene3D" id="1.10.3380.30">
    <property type="match status" value="1"/>
</dbReference>
<dbReference type="Proteomes" id="UP001291623">
    <property type="component" value="Unassembled WGS sequence"/>
</dbReference>
<organism evidence="1 2">
    <name type="scientific">Anisodus tanguticus</name>
    <dbReference type="NCBI Taxonomy" id="243964"/>
    <lineage>
        <taxon>Eukaryota</taxon>
        <taxon>Viridiplantae</taxon>
        <taxon>Streptophyta</taxon>
        <taxon>Embryophyta</taxon>
        <taxon>Tracheophyta</taxon>
        <taxon>Spermatophyta</taxon>
        <taxon>Magnoliopsida</taxon>
        <taxon>eudicotyledons</taxon>
        <taxon>Gunneridae</taxon>
        <taxon>Pentapetalae</taxon>
        <taxon>asterids</taxon>
        <taxon>lamiids</taxon>
        <taxon>Solanales</taxon>
        <taxon>Solanaceae</taxon>
        <taxon>Solanoideae</taxon>
        <taxon>Hyoscyameae</taxon>
        <taxon>Anisodus</taxon>
    </lineage>
</organism>
<protein>
    <submittedName>
        <fullName evidence="1">Uncharacterized protein</fullName>
    </submittedName>
</protein>
<evidence type="ECO:0000313" key="2">
    <source>
        <dbReference type="Proteomes" id="UP001291623"/>
    </source>
</evidence>
<reference evidence="1" key="1">
    <citation type="submission" date="2023-12" db="EMBL/GenBank/DDBJ databases">
        <title>Genome assembly of Anisodus tanguticus.</title>
        <authorList>
            <person name="Wang Y.-J."/>
        </authorList>
    </citation>
    <scope>NUCLEOTIDE SEQUENCE</scope>
    <source>
        <strain evidence="1">KB-2021</strain>
        <tissue evidence="1">Leaf</tissue>
    </source>
</reference>
<dbReference type="AlphaFoldDB" id="A0AAE1S064"/>
<comment type="caution">
    <text evidence="1">The sequence shown here is derived from an EMBL/GenBank/DDBJ whole genome shotgun (WGS) entry which is preliminary data.</text>
</comment>